<sequence>MKFTAYKYRIIKEKLSITKQIVYSSYALFVFGFIILLLNTKFPLTDNILPIIAPIFIISILFFGVAHIYQFYDYELINCTKEGHIEFSTNEFIIDYNNKINYEDVTDLKINIDAYYGQTIDQYYRNPIEKKSLGVKNTIVIATWDKSFTYNFKLEHSIHTIELKKTIFNLVLSEKLGIKDAKKLIKLIPSDFNKTEDYKAFVIKQITSKKINCTEGLLLHGYKTDKEAKELRNKYCV</sequence>
<feature type="transmembrane region" description="Helical" evidence="1">
    <location>
        <begin position="51"/>
        <end position="72"/>
    </location>
</feature>
<keyword evidence="1" id="KW-0812">Transmembrane</keyword>
<keyword evidence="3" id="KW-1185">Reference proteome</keyword>
<evidence type="ECO:0000313" key="2">
    <source>
        <dbReference type="EMBL" id="EWH13560.1"/>
    </source>
</evidence>
<dbReference type="EMBL" id="ARZX01000010">
    <property type="protein sequence ID" value="EWH13560.1"/>
    <property type="molecule type" value="Genomic_DNA"/>
</dbReference>
<dbReference type="Proteomes" id="UP000019275">
    <property type="component" value="Unassembled WGS sequence"/>
</dbReference>
<gene>
    <name evidence="2" type="ORF">KLA_09449</name>
</gene>
<accession>A0ABN0RNR6</accession>
<evidence type="ECO:0000313" key="3">
    <source>
        <dbReference type="Proteomes" id="UP000019275"/>
    </source>
</evidence>
<feature type="transmembrane region" description="Helical" evidence="1">
    <location>
        <begin position="21"/>
        <end position="39"/>
    </location>
</feature>
<keyword evidence="1" id="KW-1133">Transmembrane helix</keyword>
<protein>
    <submittedName>
        <fullName evidence="2">Uncharacterized protein</fullName>
    </submittedName>
</protein>
<reference evidence="2 3" key="1">
    <citation type="journal article" date="2014" name="Genome Announc.">
        <title>Draft Genome Sequence of the Carrageenan-Degrading Bacterium Cellulophaga sp. Strain KL-A, Isolated from Decaying Marine Algae.</title>
        <authorList>
            <person name="Shan D."/>
            <person name="Ying J."/>
            <person name="Li X."/>
            <person name="Gao Z."/>
            <person name="Wei G."/>
            <person name="Shao Z."/>
        </authorList>
    </citation>
    <scope>NUCLEOTIDE SEQUENCE [LARGE SCALE GENOMIC DNA]</scope>
    <source>
        <strain evidence="2 3">KL-A</strain>
    </source>
</reference>
<comment type="caution">
    <text evidence="2">The sequence shown here is derived from an EMBL/GenBank/DDBJ whole genome shotgun (WGS) entry which is preliminary data.</text>
</comment>
<proteinExistence type="predicted"/>
<organism evidence="2 3">
    <name type="scientific">Cellulophaga geojensis KL-A</name>
    <dbReference type="NCBI Taxonomy" id="1328323"/>
    <lineage>
        <taxon>Bacteria</taxon>
        <taxon>Pseudomonadati</taxon>
        <taxon>Bacteroidota</taxon>
        <taxon>Flavobacteriia</taxon>
        <taxon>Flavobacteriales</taxon>
        <taxon>Flavobacteriaceae</taxon>
        <taxon>Cellulophaga</taxon>
    </lineage>
</organism>
<name>A0ABN0RNR6_9FLAO</name>
<dbReference type="RefSeq" id="WP_034645311.1">
    <property type="nucleotide sequence ID" value="NZ_ARZX01000010.1"/>
</dbReference>
<keyword evidence="1" id="KW-0472">Membrane</keyword>
<evidence type="ECO:0000256" key="1">
    <source>
        <dbReference type="SAM" id="Phobius"/>
    </source>
</evidence>